<gene>
    <name evidence="2" type="ORF">ABB37_05318</name>
</gene>
<keyword evidence="3" id="KW-1185">Reference proteome</keyword>
<feature type="compositionally biased region" description="Basic and acidic residues" evidence="1">
    <location>
        <begin position="24"/>
        <end position="49"/>
    </location>
</feature>
<dbReference type="RefSeq" id="XP_015657926.1">
    <property type="nucleotide sequence ID" value="XM_015803284.1"/>
</dbReference>
<evidence type="ECO:0000313" key="3">
    <source>
        <dbReference type="Proteomes" id="UP000037923"/>
    </source>
</evidence>
<dbReference type="Proteomes" id="UP000037923">
    <property type="component" value="Unassembled WGS sequence"/>
</dbReference>
<dbReference type="GeneID" id="26905608"/>
<proteinExistence type="predicted"/>
<protein>
    <submittedName>
        <fullName evidence="2">Uncharacterized protein</fullName>
    </submittedName>
</protein>
<sequence>MEYRGEFLSPGSRSPVIPQSKFDTAGHDVAHHDESLSKEQVDEIERLLDRIGASDADDTDLPEETHEDPNIPASTVPTNKKHSRNTTALRQSQKNAPNLERELLWKAHIKDVQTYLEAKKRTTTRAILQERKHKKEVHQSQPWQRIHRSCTAPALLADMDASLSNFFIHPTDLRDFIEFRSS</sequence>
<reference evidence="2 3" key="1">
    <citation type="submission" date="2015-07" db="EMBL/GenBank/DDBJ databases">
        <title>High-quality genome of monoxenous trypanosomatid Leptomonas pyrrhocoris.</title>
        <authorList>
            <person name="Flegontov P."/>
            <person name="Butenko A."/>
            <person name="Firsov S."/>
            <person name="Vlcek C."/>
            <person name="Logacheva M.D."/>
            <person name="Field M."/>
            <person name="Filatov D."/>
            <person name="Flegontova O."/>
            <person name="Gerasimov E."/>
            <person name="Jackson A.P."/>
            <person name="Kelly S."/>
            <person name="Opperdoes F."/>
            <person name="O'Reilly A."/>
            <person name="Votypka J."/>
            <person name="Yurchenko V."/>
            <person name="Lukes J."/>
        </authorList>
    </citation>
    <scope>NUCLEOTIDE SEQUENCE [LARGE SCALE GENOMIC DNA]</scope>
    <source>
        <strain evidence="2">H10</strain>
    </source>
</reference>
<dbReference type="OMA" id="RIWKARI"/>
<evidence type="ECO:0000313" key="2">
    <source>
        <dbReference type="EMBL" id="KPA79487.1"/>
    </source>
</evidence>
<feature type="compositionally biased region" description="Polar residues" evidence="1">
    <location>
        <begin position="85"/>
        <end position="95"/>
    </location>
</feature>
<name>A0A0M9G066_LEPPY</name>
<comment type="caution">
    <text evidence="2">The sequence shown here is derived from an EMBL/GenBank/DDBJ whole genome shotgun (WGS) entry which is preliminary data.</text>
</comment>
<feature type="region of interest" description="Disordered" evidence="1">
    <location>
        <begin position="1"/>
        <end position="95"/>
    </location>
</feature>
<accession>A0A0M9G066</accession>
<organism evidence="2 3">
    <name type="scientific">Leptomonas pyrrhocoris</name>
    <name type="common">Firebug parasite</name>
    <dbReference type="NCBI Taxonomy" id="157538"/>
    <lineage>
        <taxon>Eukaryota</taxon>
        <taxon>Discoba</taxon>
        <taxon>Euglenozoa</taxon>
        <taxon>Kinetoplastea</taxon>
        <taxon>Metakinetoplastina</taxon>
        <taxon>Trypanosomatida</taxon>
        <taxon>Trypanosomatidae</taxon>
        <taxon>Leishmaniinae</taxon>
        <taxon>Leptomonas</taxon>
    </lineage>
</organism>
<evidence type="ECO:0000256" key="1">
    <source>
        <dbReference type="SAM" id="MobiDB-lite"/>
    </source>
</evidence>
<dbReference type="VEuPathDB" id="TriTrypDB:LpyrH10_10_0870"/>
<dbReference type="AlphaFoldDB" id="A0A0M9G066"/>
<dbReference type="EMBL" id="LGTL01000010">
    <property type="protein sequence ID" value="KPA79487.1"/>
    <property type="molecule type" value="Genomic_DNA"/>
</dbReference>